<dbReference type="EC" id="2.7.13.3" evidence="2"/>
<accession>A0A934KKZ3</accession>
<comment type="caution">
    <text evidence="4">The sequence shown here is derived from an EMBL/GenBank/DDBJ whole genome shotgun (WGS) entry which is preliminary data.</text>
</comment>
<evidence type="ECO:0000313" key="4">
    <source>
        <dbReference type="EMBL" id="MBJ7608419.1"/>
    </source>
</evidence>
<dbReference type="AlphaFoldDB" id="A0A934KKZ3"/>
<dbReference type="SUPFAM" id="SSF47384">
    <property type="entry name" value="Homodimeric domain of signal transducing histidine kinase"/>
    <property type="match status" value="1"/>
</dbReference>
<evidence type="ECO:0000313" key="5">
    <source>
        <dbReference type="Proteomes" id="UP000614410"/>
    </source>
</evidence>
<comment type="catalytic activity">
    <reaction evidence="1">
        <text>ATP + protein L-histidine = ADP + protein N-phospho-L-histidine.</text>
        <dbReference type="EC" id="2.7.13.3"/>
    </reaction>
</comment>
<feature type="domain" description="Signal transduction histidine kinase dimerisation/phosphoacceptor" evidence="3">
    <location>
        <begin position="15"/>
        <end position="77"/>
    </location>
</feature>
<dbReference type="Proteomes" id="UP000614410">
    <property type="component" value="Unassembled WGS sequence"/>
</dbReference>
<dbReference type="Gene3D" id="1.10.287.130">
    <property type="match status" value="1"/>
</dbReference>
<dbReference type="InterPro" id="IPR036097">
    <property type="entry name" value="HisK_dim/P_sf"/>
</dbReference>
<evidence type="ECO:0000256" key="1">
    <source>
        <dbReference type="ARBA" id="ARBA00000085"/>
    </source>
</evidence>
<dbReference type="EMBL" id="JAEKNN010000012">
    <property type="protein sequence ID" value="MBJ7608419.1"/>
    <property type="molecule type" value="Genomic_DNA"/>
</dbReference>
<dbReference type="GO" id="GO:0000155">
    <property type="term" value="F:phosphorelay sensor kinase activity"/>
    <property type="evidence" value="ECO:0007669"/>
    <property type="project" value="InterPro"/>
</dbReference>
<dbReference type="Pfam" id="PF00512">
    <property type="entry name" value="HisKA"/>
    <property type="match status" value="1"/>
</dbReference>
<protein>
    <recommendedName>
        <fullName evidence="2">histidine kinase</fullName>
        <ecNumber evidence="2">2.7.13.3</ecNumber>
    </recommendedName>
</protein>
<evidence type="ECO:0000259" key="3">
    <source>
        <dbReference type="SMART" id="SM00388"/>
    </source>
</evidence>
<reference evidence="4 5" key="1">
    <citation type="submission" date="2020-10" db="EMBL/GenBank/DDBJ databases">
        <title>Ca. Dormibacterota MAGs.</title>
        <authorList>
            <person name="Montgomery K."/>
        </authorList>
    </citation>
    <scope>NUCLEOTIDE SEQUENCE [LARGE SCALE GENOMIC DNA]</scope>
    <source>
        <strain evidence="4">Mitchell_Peninsula_5</strain>
    </source>
</reference>
<organism evidence="4 5">
    <name type="scientific">Candidatus Amunia macphersoniae</name>
    <dbReference type="NCBI Taxonomy" id="3127014"/>
    <lineage>
        <taxon>Bacteria</taxon>
        <taxon>Bacillati</taxon>
        <taxon>Candidatus Dormiibacterota</taxon>
        <taxon>Candidatus Dormibacteria</taxon>
        <taxon>Candidatus Aeolococcales</taxon>
        <taxon>Candidatus Aeolococcaceae</taxon>
        <taxon>Candidatus Amunia</taxon>
    </lineage>
</organism>
<name>A0A934KKZ3_9BACT</name>
<evidence type="ECO:0000256" key="2">
    <source>
        <dbReference type="ARBA" id="ARBA00012438"/>
    </source>
</evidence>
<proteinExistence type="predicted"/>
<sequence length="78" mass="8498">MEGLSDQPTDSPLPSDREMIGRLCHELRQPLVVALGYVSMLDDGAFGELPVEARAILTTVSERLDAMNAIMDRLTNPG</sequence>
<dbReference type="CDD" id="cd00082">
    <property type="entry name" value="HisKA"/>
    <property type="match status" value="1"/>
</dbReference>
<gene>
    <name evidence="4" type="ORF">JF887_03170</name>
</gene>
<dbReference type="SMART" id="SM00388">
    <property type="entry name" value="HisKA"/>
    <property type="match status" value="1"/>
</dbReference>
<dbReference type="InterPro" id="IPR003661">
    <property type="entry name" value="HisK_dim/P_dom"/>
</dbReference>